<organism evidence="1 2">
    <name type="scientific">Ramlibacter monticola</name>
    <dbReference type="NCBI Taxonomy" id="1926872"/>
    <lineage>
        <taxon>Bacteria</taxon>
        <taxon>Pseudomonadati</taxon>
        <taxon>Pseudomonadota</taxon>
        <taxon>Betaproteobacteria</taxon>
        <taxon>Burkholderiales</taxon>
        <taxon>Comamonadaceae</taxon>
        <taxon>Ramlibacter</taxon>
    </lineage>
</organism>
<protein>
    <recommendedName>
        <fullName evidence="3">SH3 domain-containing protein</fullName>
    </recommendedName>
</protein>
<gene>
    <name evidence="1" type="ORF">JJ685_12010</name>
</gene>
<reference evidence="1 2" key="1">
    <citation type="journal article" date="2017" name="Int. J. Syst. Evol. Microbiol.">
        <title>Ramlibacter monticola sp. nov., isolated from forest soil.</title>
        <authorList>
            <person name="Chaudhary D.K."/>
            <person name="Kim J."/>
        </authorList>
    </citation>
    <scope>NUCLEOTIDE SEQUENCE [LARGE SCALE GENOMIC DNA]</scope>
    <source>
        <strain evidence="1 2">KACC 19175</strain>
    </source>
</reference>
<sequence length="485" mass="52018">MAATVAALAAAVALHTAIVTTDQAVLRAAPRDSAPQQAQLWQGEALEVRGEALDYLQVWDHARERGGYVKATQVRRSALAAADAPDLLAVLRFVREAPGAESLGIGIAAAWLQAAPAESVRGPQGAEALDALGTFANRLAQRASDGTGASRQAQVALSAHLEVAGRYGLKFASYEQDGRMRICYDGDAFRRVLALPATPEQKARAALALTQPECLDPALAPLQRYERDRWRADVLERVDVAALPPHVKHRVALRRASVWSTLAYGQVRLTVGNGGTAAERAVAELASVQRGELTEDDQPAYNDAAMRVGASRWAAVALAPAVPAGTRPAVVTQPGQPGETCVLLVDAKHDASKPLAKRCTYALVWLQSVSVNREGNAVALAVQPLEAWRELWLFRQQGGRWAIDVLPPAGLQPGAGYAEFAGWVPGGKQVLVAREARGEGRYRRSYEVVGLDSLATQRQTGEPGLLGPFQRWQDPAWMRMSVAAR</sequence>
<name>A0A936YZ18_9BURK</name>
<evidence type="ECO:0000313" key="2">
    <source>
        <dbReference type="Proteomes" id="UP000599109"/>
    </source>
</evidence>
<comment type="caution">
    <text evidence="1">The sequence shown here is derived from an EMBL/GenBank/DDBJ whole genome shotgun (WGS) entry which is preliminary data.</text>
</comment>
<dbReference type="Proteomes" id="UP000599109">
    <property type="component" value="Unassembled WGS sequence"/>
</dbReference>
<dbReference type="EMBL" id="JAEQNE010000002">
    <property type="protein sequence ID" value="MBL0391854.1"/>
    <property type="molecule type" value="Genomic_DNA"/>
</dbReference>
<evidence type="ECO:0008006" key="3">
    <source>
        <dbReference type="Google" id="ProtNLM"/>
    </source>
</evidence>
<dbReference type="RefSeq" id="WP_201674456.1">
    <property type="nucleotide sequence ID" value="NZ_JAEQNE010000002.1"/>
</dbReference>
<accession>A0A936YZ18</accession>
<dbReference type="AlphaFoldDB" id="A0A936YZ18"/>
<keyword evidence="2" id="KW-1185">Reference proteome</keyword>
<proteinExistence type="predicted"/>
<evidence type="ECO:0000313" key="1">
    <source>
        <dbReference type="EMBL" id="MBL0391854.1"/>
    </source>
</evidence>